<keyword evidence="1" id="KW-1133">Transmembrane helix</keyword>
<evidence type="ECO:0000256" key="1">
    <source>
        <dbReference type="SAM" id="Phobius"/>
    </source>
</evidence>
<evidence type="ECO:0008006" key="4">
    <source>
        <dbReference type="Google" id="ProtNLM"/>
    </source>
</evidence>
<dbReference type="Proteomes" id="UP001566204">
    <property type="component" value="Unassembled WGS sequence"/>
</dbReference>
<keyword evidence="3" id="KW-1185">Reference proteome</keyword>
<name>A0ABV4HIM9_9SPHI</name>
<protein>
    <recommendedName>
        <fullName evidence="4">AhpC/TSA family</fullName>
    </recommendedName>
</protein>
<proteinExistence type="predicted"/>
<sequence length="202" mass="23711">MSKQKIHIFILYFIIATTFILIGIQWFNQSKAISKNRIQLNDNRDFFWDIYPELVIPNSGKILNGQLNLVDINNNKIKLAELSPKLPLLIFRYSQYDCHLCINQVLVKLQLAFKGHESRVCLIVDGMTPRDFRIKNKDSNLKIRPYFIDSQYLGISLENKNLPFLFVMNPDFFGIDKIFIPFKEYPQQTDAYLENVKTVLND</sequence>
<reference evidence="2 3" key="1">
    <citation type="submission" date="2024-06" db="EMBL/GenBank/DDBJ databases">
        <title>Soil Sphingobacterium thalpophilum.</title>
        <authorList>
            <person name="Yang J."/>
            <person name="Li J."/>
        </authorList>
    </citation>
    <scope>NUCLEOTIDE SEQUENCE [LARGE SCALE GENOMIC DNA]</scope>
    <source>
        <strain evidence="2 3">22g91tb</strain>
    </source>
</reference>
<keyword evidence="1" id="KW-0472">Membrane</keyword>
<feature type="transmembrane region" description="Helical" evidence="1">
    <location>
        <begin position="6"/>
        <end position="27"/>
    </location>
</feature>
<comment type="caution">
    <text evidence="2">The sequence shown here is derived from an EMBL/GenBank/DDBJ whole genome shotgun (WGS) entry which is preliminary data.</text>
</comment>
<evidence type="ECO:0000313" key="3">
    <source>
        <dbReference type="Proteomes" id="UP001566204"/>
    </source>
</evidence>
<keyword evidence="1" id="KW-0812">Transmembrane</keyword>
<gene>
    <name evidence="2" type="ORF">ABTW24_22565</name>
</gene>
<evidence type="ECO:0000313" key="2">
    <source>
        <dbReference type="EMBL" id="MEZ0454392.1"/>
    </source>
</evidence>
<accession>A0ABV4HIM9</accession>
<organism evidence="2 3">
    <name type="scientific">Sphingobacterium thalpophilum</name>
    <dbReference type="NCBI Taxonomy" id="259"/>
    <lineage>
        <taxon>Bacteria</taxon>
        <taxon>Pseudomonadati</taxon>
        <taxon>Bacteroidota</taxon>
        <taxon>Sphingobacteriia</taxon>
        <taxon>Sphingobacteriales</taxon>
        <taxon>Sphingobacteriaceae</taxon>
        <taxon>Sphingobacterium</taxon>
    </lineage>
</organism>
<dbReference type="RefSeq" id="WP_370483041.1">
    <property type="nucleotide sequence ID" value="NZ_JBEOQA010000002.1"/>
</dbReference>
<dbReference type="EMBL" id="JBEOQB010000007">
    <property type="protein sequence ID" value="MEZ0454392.1"/>
    <property type="molecule type" value="Genomic_DNA"/>
</dbReference>